<comment type="caution">
    <text evidence="2">The sequence shown here is derived from an EMBL/GenBank/DDBJ whole genome shotgun (WGS) entry which is preliminary data.</text>
</comment>
<evidence type="ECO:0000313" key="3">
    <source>
        <dbReference type="Proteomes" id="UP001589810"/>
    </source>
</evidence>
<reference evidence="2 3" key="1">
    <citation type="submission" date="2024-09" db="EMBL/GenBank/DDBJ databases">
        <authorList>
            <person name="Sun Q."/>
            <person name="Mori K."/>
        </authorList>
    </citation>
    <scope>NUCLEOTIDE SEQUENCE [LARGE SCALE GENOMIC DNA]</scope>
    <source>
        <strain evidence="2 3">TBRC 1432</strain>
    </source>
</reference>
<keyword evidence="1" id="KW-0732">Signal</keyword>
<gene>
    <name evidence="2" type="ORF">ACFFH7_24600</name>
</gene>
<keyword evidence="3" id="KW-1185">Reference proteome</keyword>
<sequence>MTDDARLGTTMSRRWLFRAAGVGAAALAAPAVASATPRPAVTPAATPLQLGNVCSSTPLFTDTRFPIGAFWPPPPSASTAANYADMAGAGFTFFVTGNYQLDPQSIDYALGFADQNNLKALVATDPSVKAVGEMFTIDDSHSGPLTISTADARALVQQATARYARHTSFAGFSLYDEPDLLGSRNASLGKATQIVHEMAPSAMAYTNLSYALEVDYAKTLSNFVSQVAPPLISFDYYPLRRDGEATNFFQCWAQVRQAGLASGLPTWTYIQTLSSGLLKEPTAADLAWQVNVSLAYGCKGIQYFTYWTPDPGRGEGFGPALIDLNGTKTVRYGYAQTLNNTWLAPVGKELLPLVSESVVHANESTQTPGTTPFSPDGYLTSVSGTVVVGRFRSPNSAVKDRWVFVANRSNTAAANVTLNTNTSTVHGIGKFDPSKGSYTAQSGSQITVSLPAGGAALYQLSAS</sequence>
<feature type="signal peptide" evidence="1">
    <location>
        <begin position="1"/>
        <end position="35"/>
    </location>
</feature>
<evidence type="ECO:0000256" key="1">
    <source>
        <dbReference type="SAM" id="SignalP"/>
    </source>
</evidence>
<accession>A0ABV6MWK9</accession>
<dbReference type="EMBL" id="JBHLUD010000007">
    <property type="protein sequence ID" value="MFC0544708.1"/>
    <property type="molecule type" value="Genomic_DNA"/>
</dbReference>
<proteinExistence type="predicted"/>
<dbReference type="RefSeq" id="WP_273936158.1">
    <property type="nucleotide sequence ID" value="NZ_CP097263.1"/>
</dbReference>
<protein>
    <submittedName>
        <fullName evidence="2">Uncharacterized protein</fullName>
    </submittedName>
</protein>
<feature type="chain" id="PRO_5045928150" evidence="1">
    <location>
        <begin position="36"/>
        <end position="463"/>
    </location>
</feature>
<dbReference type="Proteomes" id="UP001589810">
    <property type="component" value="Unassembled WGS sequence"/>
</dbReference>
<dbReference type="PROSITE" id="PS51318">
    <property type="entry name" value="TAT"/>
    <property type="match status" value="1"/>
</dbReference>
<dbReference type="SUPFAM" id="SSF51445">
    <property type="entry name" value="(Trans)glycosidases"/>
    <property type="match status" value="1"/>
</dbReference>
<dbReference type="InterPro" id="IPR006311">
    <property type="entry name" value="TAT_signal"/>
</dbReference>
<organism evidence="2 3">
    <name type="scientific">Kutzneria chonburiensis</name>
    <dbReference type="NCBI Taxonomy" id="1483604"/>
    <lineage>
        <taxon>Bacteria</taxon>
        <taxon>Bacillati</taxon>
        <taxon>Actinomycetota</taxon>
        <taxon>Actinomycetes</taxon>
        <taxon>Pseudonocardiales</taxon>
        <taxon>Pseudonocardiaceae</taxon>
        <taxon>Kutzneria</taxon>
    </lineage>
</organism>
<name>A0ABV6MWK9_9PSEU</name>
<evidence type="ECO:0000313" key="2">
    <source>
        <dbReference type="EMBL" id="MFC0544708.1"/>
    </source>
</evidence>
<dbReference type="Gene3D" id="3.20.20.80">
    <property type="entry name" value="Glycosidases"/>
    <property type="match status" value="1"/>
</dbReference>
<dbReference type="InterPro" id="IPR017853">
    <property type="entry name" value="GH"/>
</dbReference>